<evidence type="ECO:0000256" key="4">
    <source>
        <dbReference type="ARBA" id="ARBA00022490"/>
    </source>
</evidence>
<dbReference type="InterPro" id="IPR008978">
    <property type="entry name" value="HSP20-like_chaperone"/>
</dbReference>
<reference evidence="7 8" key="1">
    <citation type="submission" date="2015-10" db="EMBL/GenBank/DDBJ databases">
        <title>Genome analyses suggest a sexual origin of heterokaryosis in a supposedly ancient asexual fungus.</title>
        <authorList>
            <person name="Ropars J."/>
            <person name="Sedzielewska K."/>
            <person name="Noel J."/>
            <person name="Charron P."/>
            <person name="Farinelli L."/>
            <person name="Marton T."/>
            <person name="Kruger M."/>
            <person name="Pelin A."/>
            <person name="Brachmann A."/>
            <person name="Corradi N."/>
        </authorList>
    </citation>
    <scope>NUCLEOTIDE SEQUENCE [LARGE SCALE GENOMIC DNA]</scope>
    <source>
        <strain evidence="7 8">A4</strain>
    </source>
</reference>
<dbReference type="PANTHER" id="PTHR21664:SF1">
    <property type="entry name" value="NUDC DOMAIN-CONTAINING PROTEIN 1"/>
    <property type="match status" value="1"/>
</dbReference>
<name>A0A2I1GHP5_9GLOM</name>
<dbReference type="Pfam" id="PF04969">
    <property type="entry name" value="CS"/>
    <property type="match status" value="1"/>
</dbReference>
<comment type="caution">
    <text evidence="7">The sequence shown here is derived from an EMBL/GenBank/DDBJ whole genome shotgun (WGS) entry which is preliminary data.</text>
</comment>
<dbReference type="InterPro" id="IPR037895">
    <property type="entry name" value="NUDCD1"/>
</dbReference>
<dbReference type="CDD" id="cd06467">
    <property type="entry name" value="p23_NUDC_like"/>
    <property type="match status" value="1"/>
</dbReference>
<evidence type="ECO:0000256" key="2">
    <source>
        <dbReference type="ARBA" id="ARBA00004496"/>
    </source>
</evidence>
<protein>
    <recommendedName>
        <fullName evidence="3">NudC domain-containing protein 1</fullName>
    </recommendedName>
</protein>
<feature type="domain" description="CS" evidence="6">
    <location>
        <begin position="317"/>
        <end position="419"/>
    </location>
</feature>
<accession>A0A2I1GHP5</accession>
<evidence type="ECO:0000256" key="3">
    <source>
        <dbReference type="ARBA" id="ARBA00018915"/>
    </source>
</evidence>
<evidence type="ECO:0000313" key="8">
    <source>
        <dbReference type="Proteomes" id="UP000234323"/>
    </source>
</evidence>
<gene>
    <name evidence="7" type="ORF">RhiirA4_402124</name>
</gene>
<proteinExistence type="predicted"/>
<sequence>MSKNVPKYTVPIKPVRTLINSKFEGYKLKVFDEKSHLIHFQLPLPAITIPKIPTNLKLSYKEIQSRIHFNHLFKGFEINKGKGICFYFDSENFVILAEYDPETSKVVTHRLLKIQQTSDYSGNVEENSSHHLYPNYPSLRALSPNLLLVTNGSGIIFLVQINNNDNVSTYSGEILYQIEFQGHSQLKQGSGLNDIPCVLLDGKIIVDEHPHILFLVYNTVLDPISSESTKETRKVLFDVSLLQLSMSPQYEMKIIHVIRGPEIPFYCNIEFNGTGYVIGSNMEYEVVYKSSTQNENIKPMDIDDDQITGEQEEKSTNRVSPYIWTQTSSDVTICFQLPKGTPKTAIHCNFSQTHLSLTINLDDNPNVSPGQPPIPCYAFTRLFDLIDPSVSLWTIEPTIGLLTLHLEKHNHNTRWSHVFQHDDGVFETLDPNEFAEFRERLEKFTSDPIQDTNEQSDQSGAFKPLQHLIGHETEESIDFEGKSSVFMWFEREGDLIAKSSGNEYLCRQFEWCENVEISNNISLLPSVCLKSDVDGTVYSIGHPIDSSKLDVSPLVITHIATFNAFAFVQASKREKRFMFHDPKYRFVIILEGDHRAFVYKRHEGREKHDEQSVVELTASTSGDPEIIGVQMASIENAHVIILKSNSLFIIKLL</sequence>
<evidence type="ECO:0000256" key="5">
    <source>
        <dbReference type="ARBA" id="ARBA00023242"/>
    </source>
</evidence>
<evidence type="ECO:0000259" key="6">
    <source>
        <dbReference type="PROSITE" id="PS51203"/>
    </source>
</evidence>
<comment type="subcellular location">
    <subcellularLocation>
        <location evidence="2">Cytoplasm</location>
    </subcellularLocation>
    <subcellularLocation>
        <location evidence="1">Nucleus</location>
    </subcellularLocation>
</comment>
<organism evidence="7 8">
    <name type="scientific">Rhizophagus irregularis</name>
    <dbReference type="NCBI Taxonomy" id="588596"/>
    <lineage>
        <taxon>Eukaryota</taxon>
        <taxon>Fungi</taxon>
        <taxon>Fungi incertae sedis</taxon>
        <taxon>Mucoromycota</taxon>
        <taxon>Glomeromycotina</taxon>
        <taxon>Glomeromycetes</taxon>
        <taxon>Glomerales</taxon>
        <taxon>Glomeraceae</taxon>
        <taxon>Rhizophagus</taxon>
    </lineage>
</organism>
<dbReference type="GO" id="GO:0005634">
    <property type="term" value="C:nucleus"/>
    <property type="evidence" value="ECO:0007669"/>
    <property type="project" value="UniProtKB-SubCell"/>
</dbReference>
<dbReference type="AlphaFoldDB" id="A0A2I1GHP5"/>
<dbReference type="InterPro" id="IPR007052">
    <property type="entry name" value="CS_dom"/>
</dbReference>
<dbReference type="VEuPathDB" id="FungiDB:FUN_000562"/>
<dbReference type="VEuPathDB" id="FungiDB:RhiirA1_527939"/>
<evidence type="ECO:0000256" key="1">
    <source>
        <dbReference type="ARBA" id="ARBA00004123"/>
    </source>
</evidence>
<dbReference type="SUPFAM" id="SSF49764">
    <property type="entry name" value="HSP20-like chaperones"/>
    <property type="match status" value="1"/>
</dbReference>
<dbReference type="VEuPathDB" id="FungiDB:RhiirFUN_017958"/>
<dbReference type="Gene3D" id="2.60.40.790">
    <property type="match status" value="1"/>
</dbReference>
<dbReference type="PROSITE" id="PS51203">
    <property type="entry name" value="CS"/>
    <property type="match status" value="1"/>
</dbReference>
<dbReference type="Proteomes" id="UP000234323">
    <property type="component" value="Unassembled WGS sequence"/>
</dbReference>
<dbReference type="EMBL" id="LLXI01000435">
    <property type="protein sequence ID" value="PKY46146.1"/>
    <property type="molecule type" value="Genomic_DNA"/>
</dbReference>
<keyword evidence="8" id="KW-1185">Reference proteome</keyword>
<keyword evidence="4" id="KW-0963">Cytoplasm</keyword>
<evidence type="ECO:0000313" key="7">
    <source>
        <dbReference type="EMBL" id="PKY46146.1"/>
    </source>
</evidence>
<keyword evidence="5" id="KW-0539">Nucleus</keyword>
<dbReference type="GO" id="GO:0005737">
    <property type="term" value="C:cytoplasm"/>
    <property type="evidence" value="ECO:0007669"/>
    <property type="project" value="UniProtKB-SubCell"/>
</dbReference>
<dbReference type="PANTHER" id="PTHR21664">
    <property type="entry name" value="CHRONIC MYELOGENOUS LEUKEMIA TUMOR ANTIGEN 66"/>
    <property type="match status" value="1"/>
</dbReference>
<dbReference type="OrthoDB" id="428655at2759"/>